<name>Q62W56_BACLD</name>
<dbReference type="PATRIC" id="fig|279010.13.peg.1444"/>
<dbReference type="AlphaFoldDB" id="Q62W56"/>
<dbReference type="STRING" id="279010.BL00993"/>
<gene>
    <name evidence="1" type="ordered locus">BL00993</name>
</gene>
<accession>Q62W56</accession>
<dbReference type="HOGENOM" id="CLU_2785209_0_0_9"/>
<dbReference type="KEGG" id="bli:BL00993"/>
<dbReference type="GeneID" id="92861961"/>
<protein>
    <submittedName>
        <fullName evidence="1">Uncharacterized protein</fullName>
    </submittedName>
</protein>
<sequence length="68" mass="8050">MGKFKRLIIRYKNQYGRTVGHDTLWKGLDSLIELKRRYGFLNEDLEHVEIDGEECDLKKVRAALEKRG</sequence>
<organism evidence="1 2">
    <name type="scientific">Bacillus licheniformis (strain ATCC 14580 / DSM 13 / JCM 2505 / CCUG 7422 / NBRC 12200 / NCIMB 9375 / NCTC 10341 / NRRL NRS-1264 / Gibson 46)</name>
    <dbReference type="NCBI Taxonomy" id="279010"/>
    <lineage>
        <taxon>Bacteria</taxon>
        <taxon>Bacillati</taxon>
        <taxon>Bacillota</taxon>
        <taxon>Bacilli</taxon>
        <taxon>Bacillales</taxon>
        <taxon>Bacillaceae</taxon>
        <taxon>Bacillus</taxon>
    </lineage>
</organism>
<keyword evidence="2" id="KW-1185">Reference proteome</keyword>
<dbReference type="RefSeq" id="WP_009328658.1">
    <property type="nucleotide sequence ID" value="NC_006270.3"/>
</dbReference>
<proteinExistence type="predicted"/>
<dbReference type="EMBL" id="CP000002">
    <property type="protein sequence ID" value="AAU23002.1"/>
    <property type="molecule type" value="Genomic_DNA"/>
</dbReference>
<dbReference type="KEGG" id="bld:BLi05020"/>
<dbReference type="Proteomes" id="UP000000606">
    <property type="component" value="Chromosome"/>
</dbReference>
<reference evidence="1 2" key="1">
    <citation type="journal article" date="2004" name="Genome Biol.">
        <title>Complete genome sequence of the industrial bacterium Bacillus licheniformis and comparisons with closely related Bacillus species.</title>
        <authorList>
            <person name="Rey M.W."/>
            <person name="Ramaiya P."/>
            <person name="Nelson B.A."/>
            <person name="Brody-Karpin S.D."/>
            <person name="Zaretsky E.J."/>
            <person name="Tang M."/>
            <person name="Lopez de Leon A."/>
            <person name="Xiang H."/>
            <person name="Gusti V."/>
            <person name="Clausen I.G."/>
            <person name="Olsen P.B."/>
            <person name="Rasmussen M.D."/>
            <person name="Andersen J.T."/>
            <person name="Jorgensen P.L."/>
            <person name="Larsen T.S."/>
            <person name="Sorokin A."/>
            <person name="Bolotin A."/>
            <person name="Lapidus A."/>
            <person name="Galleron N."/>
            <person name="Ehrlich S.D."/>
            <person name="Berka R.M."/>
        </authorList>
    </citation>
    <scope>NUCLEOTIDE SEQUENCE [LARGE SCALE GENOMIC DNA]</scope>
    <source>
        <strain evidence="2">ATCC 14580 / DSM 13 / JCM 2505 / CCUG 7422 / NBRC 12200 / NCIMB 9375 / NCTC 10341 / NRRL NRS-1264 / Gibson 46</strain>
    </source>
</reference>
<evidence type="ECO:0000313" key="2">
    <source>
        <dbReference type="Proteomes" id="UP000000606"/>
    </source>
</evidence>
<evidence type="ECO:0000313" key="1">
    <source>
        <dbReference type="EMBL" id="AAU23002.1"/>
    </source>
</evidence>